<dbReference type="InterPro" id="IPR009000">
    <property type="entry name" value="Transl_B-barrel_sf"/>
</dbReference>
<keyword evidence="3" id="KW-0862">Zinc</keyword>
<evidence type="ECO:0000256" key="1">
    <source>
        <dbReference type="ARBA" id="ARBA00001947"/>
    </source>
</evidence>
<dbReference type="InterPro" id="IPR012947">
    <property type="entry name" value="tRNA_SAD"/>
</dbReference>
<evidence type="ECO:0000313" key="6">
    <source>
        <dbReference type="EMBL" id="MCS5710026.1"/>
    </source>
</evidence>
<dbReference type="SUPFAM" id="SSF50447">
    <property type="entry name" value="Translation proteins"/>
    <property type="match status" value="1"/>
</dbReference>
<dbReference type="Gene3D" id="2.40.30.130">
    <property type="match status" value="1"/>
</dbReference>
<gene>
    <name evidence="5" type="primary">alaS_1</name>
    <name evidence="6" type="ORF">HT99x_001150</name>
    <name evidence="5" type="ORF">HT99x_01940</name>
</gene>
<dbReference type="RefSeq" id="WP_075066562.1">
    <property type="nucleotide sequence ID" value="NZ_LKAJ02000001.1"/>
</dbReference>
<sequence length="211" mass="24084">MRKVFWDNPYQQELHTTITAVKGNQLLLAQTIVYSFSGGQESDKATINGLPIIDSKKEGLLIYYTMPDGHGLKEGDEVVVMIDWVRRLKLMRLHFAAELVLEIVTKRYQLEKVGAHISESKARIDFKSTQNIKTYFDEILSDYNAIIERDLPIQTGFSDETNQRRFWKIDGFAQVPCGGTHVKSTAEVGLVKLKRELVGKGVERIEIRLIN</sequence>
<name>A0A0Q9YK46_9GAMM</name>
<reference evidence="6" key="3">
    <citation type="submission" date="2021-06" db="EMBL/GenBank/DDBJ databases">
        <title>Genomic Description and Analysis of Intracellular Bacteria, Candidatus Berkiella cookevillensis and Candidatus Berkiella aquae.</title>
        <authorList>
            <person name="Kidane D.T."/>
            <person name="Mehari Y.T."/>
            <person name="Rice F.C."/>
            <person name="Arivett B.A."/>
            <person name="Farone A.L."/>
            <person name="Berk S.G."/>
            <person name="Farone M.B."/>
        </authorList>
    </citation>
    <scope>NUCLEOTIDE SEQUENCE</scope>
    <source>
        <strain evidence="6">HT99</strain>
    </source>
</reference>
<keyword evidence="2" id="KW-0479">Metal-binding</keyword>
<reference evidence="6" key="2">
    <citation type="journal article" date="2016" name="Genome Announc.">
        <title>Draft Genome Sequences of Two Novel Amoeba-Resistant Intranuclear Bacteria, 'Candidatus Berkiella cookevillensis' and 'Candidatus Berkiella aquae'.</title>
        <authorList>
            <person name="Mehari Y.T."/>
            <person name="Arivett B.A."/>
            <person name="Farone A.L."/>
            <person name="Gunderson J.H."/>
            <person name="Farone M.B."/>
        </authorList>
    </citation>
    <scope>NUCLEOTIDE SEQUENCE</scope>
    <source>
        <strain evidence="6">HT99</strain>
    </source>
</reference>
<keyword evidence="7" id="KW-1185">Reference proteome</keyword>
<dbReference type="SUPFAM" id="SSF55186">
    <property type="entry name" value="ThrRS/AlaRS common domain"/>
    <property type="match status" value="1"/>
</dbReference>
<evidence type="ECO:0000256" key="2">
    <source>
        <dbReference type="ARBA" id="ARBA00022723"/>
    </source>
</evidence>
<dbReference type="Gene3D" id="3.30.980.10">
    <property type="entry name" value="Threonyl-trna Synthetase, Chain A, domain 2"/>
    <property type="match status" value="1"/>
</dbReference>
<dbReference type="GO" id="GO:0043039">
    <property type="term" value="P:tRNA aminoacylation"/>
    <property type="evidence" value="ECO:0007669"/>
    <property type="project" value="InterPro"/>
</dbReference>
<dbReference type="GO" id="GO:0002161">
    <property type="term" value="F:aminoacyl-tRNA deacylase activity"/>
    <property type="evidence" value="ECO:0007669"/>
    <property type="project" value="UniProtKB-ARBA"/>
</dbReference>
<dbReference type="SMART" id="SM00863">
    <property type="entry name" value="tRNA_SAD"/>
    <property type="match status" value="1"/>
</dbReference>
<evidence type="ECO:0000259" key="4">
    <source>
        <dbReference type="SMART" id="SM00863"/>
    </source>
</evidence>
<comment type="caution">
    <text evidence="5">The sequence shown here is derived from an EMBL/GenBank/DDBJ whole genome shotgun (WGS) entry which is preliminary data.</text>
</comment>
<dbReference type="GO" id="GO:0005524">
    <property type="term" value="F:ATP binding"/>
    <property type="evidence" value="ECO:0007669"/>
    <property type="project" value="InterPro"/>
</dbReference>
<dbReference type="STRING" id="295108.HT99x_01940"/>
<comment type="cofactor">
    <cofactor evidence="1">
        <name>Zn(2+)</name>
        <dbReference type="ChEBI" id="CHEBI:29105"/>
    </cofactor>
</comment>
<dbReference type="AlphaFoldDB" id="A0A0Q9YK46"/>
<protein>
    <submittedName>
        <fullName evidence="5">Alanine--tRNA ligase</fullName>
        <ecNumber evidence="5">6.1.1.7</ecNumber>
    </submittedName>
    <submittedName>
        <fullName evidence="6">Alanyl-tRNA editing protein</fullName>
    </submittedName>
</protein>
<reference evidence="5" key="1">
    <citation type="submission" date="2015-09" db="EMBL/GenBank/DDBJ databases">
        <title>Draft Genome Sequences of Two Novel Amoeba-resistant Intranuclear Bacteria, Candidatus Berkiella cookevillensis and Candidatus Berkiella aquae.</title>
        <authorList>
            <person name="Mehari Y.T."/>
            <person name="Arivett B.A."/>
            <person name="Farone A.L."/>
            <person name="Gunderson J.H."/>
            <person name="Farone M.B."/>
        </authorList>
    </citation>
    <scope>NUCLEOTIDE SEQUENCE [LARGE SCALE GENOMIC DNA]</scope>
    <source>
        <strain evidence="5">HT99</strain>
    </source>
</reference>
<feature type="domain" description="Threonyl/alanyl tRNA synthetase SAD" evidence="4">
    <location>
        <begin position="164"/>
        <end position="206"/>
    </location>
</feature>
<dbReference type="EMBL" id="LKAJ01000007">
    <property type="protein sequence ID" value="KRG21020.1"/>
    <property type="molecule type" value="Genomic_DNA"/>
</dbReference>
<dbReference type="InterPro" id="IPR051335">
    <property type="entry name" value="Alanyl-tRNA_Editing_Enzymes"/>
</dbReference>
<evidence type="ECO:0000256" key="3">
    <source>
        <dbReference type="ARBA" id="ARBA00022833"/>
    </source>
</evidence>
<proteinExistence type="predicted"/>
<dbReference type="EC" id="6.1.1.7" evidence="5"/>
<accession>A0A0Q9YK46</accession>
<dbReference type="PANTHER" id="PTHR43462:SF1">
    <property type="entry name" value="ALANYL-TRNA EDITING PROTEIN AARSD1"/>
    <property type="match status" value="1"/>
</dbReference>
<keyword evidence="5" id="KW-0436">Ligase</keyword>
<dbReference type="GO" id="GO:0004813">
    <property type="term" value="F:alanine-tRNA ligase activity"/>
    <property type="evidence" value="ECO:0007669"/>
    <property type="project" value="UniProtKB-EC"/>
</dbReference>
<dbReference type="PATRIC" id="fig|1590043.3.peg.1979"/>
<dbReference type="EMBL" id="LKAJ02000001">
    <property type="protein sequence ID" value="MCS5710026.1"/>
    <property type="molecule type" value="Genomic_DNA"/>
</dbReference>
<dbReference type="PANTHER" id="PTHR43462">
    <property type="entry name" value="ALANYL-TRNA EDITING PROTEIN"/>
    <property type="match status" value="1"/>
</dbReference>
<dbReference type="InterPro" id="IPR018163">
    <property type="entry name" value="Thr/Ala-tRNA-synth_IIc_edit"/>
</dbReference>
<evidence type="ECO:0000313" key="7">
    <source>
        <dbReference type="Proteomes" id="UP000051497"/>
    </source>
</evidence>
<organism evidence="5">
    <name type="scientific">Candidatus Berkiella aquae</name>
    <dbReference type="NCBI Taxonomy" id="295108"/>
    <lineage>
        <taxon>Bacteria</taxon>
        <taxon>Pseudomonadati</taxon>
        <taxon>Pseudomonadota</taxon>
        <taxon>Gammaproteobacteria</taxon>
        <taxon>Candidatus Berkiellales</taxon>
        <taxon>Candidatus Berkiellaceae</taxon>
        <taxon>Candidatus Berkiella</taxon>
    </lineage>
</organism>
<dbReference type="GO" id="GO:0046872">
    <property type="term" value="F:metal ion binding"/>
    <property type="evidence" value="ECO:0007669"/>
    <property type="project" value="UniProtKB-KW"/>
</dbReference>
<dbReference type="Proteomes" id="UP000051497">
    <property type="component" value="Unassembled WGS sequence"/>
</dbReference>
<dbReference type="Pfam" id="PF07973">
    <property type="entry name" value="tRNA_SAD"/>
    <property type="match status" value="1"/>
</dbReference>
<evidence type="ECO:0000313" key="5">
    <source>
        <dbReference type="EMBL" id="KRG21020.1"/>
    </source>
</evidence>
<dbReference type="OrthoDB" id="9812949at2"/>